<gene>
    <name evidence="2" type="ORF">BDV36DRAFT_269432</name>
</gene>
<keyword evidence="3" id="KW-1185">Reference proteome</keyword>
<sequence length="82" mass="9627">MAILPHIRRPSSLASPATSKLHTYLKFTDFKRHLSAFFFGFYFIIFCLYFPPTFENVIPSLFTQVFPLLLLSFHPILYTIHT</sequence>
<proteinExistence type="predicted"/>
<evidence type="ECO:0000256" key="1">
    <source>
        <dbReference type="SAM" id="Phobius"/>
    </source>
</evidence>
<protein>
    <submittedName>
        <fullName evidence="2">Uncharacterized protein</fullName>
    </submittedName>
</protein>
<feature type="transmembrane region" description="Helical" evidence="1">
    <location>
        <begin position="34"/>
        <end position="51"/>
    </location>
</feature>
<organism evidence="2 3">
    <name type="scientific">Aspergillus pseudocaelatus</name>
    <dbReference type="NCBI Taxonomy" id="1825620"/>
    <lineage>
        <taxon>Eukaryota</taxon>
        <taxon>Fungi</taxon>
        <taxon>Dikarya</taxon>
        <taxon>Ascomycota</taxon>
        <taxon>Pezizomycotina</taxon>
        <taxon>Eurotiomycetes</taxon>
        <taxon>Eurotiomycetidae</taxon>
        <taxon>Eurotiales</taxon>
        <taxon>Aspergillaceae</taxon>
        <taxon>Aspergillus</taxon>
        <taxon>Aspergillus subgen. Circumdati</taxon>
    </lineage>
</organism>
<evidence type="ECO:0000313" key="3">
    <source>
        <dbReference type="Proteomes" id="UP000325395"/>
    </source>
</evidence>
<keyword evidence="1" id="KW-0472">Membrane</keyword>
<dbReference type="Proteomes" id="UP000325395">
    <property type="component" value="Unassembled WGS sequence"/>
</dbReference>
<name>A0ABQ6WAA6_9EURO</name>
<dbReference type="EMBL" id="ML735815">
    <property type="protein sequence ID" value="KAE8413076.1"/>
    <property type="molecule type" value="Genomic_DNA"/>
</dbReference>
<evidence type="ECO:0000313" key="2">
    <source>
        <dbReference type="EMBL" id="KAE8413076.1"/>
    </source>
</evidence>
<keyword evidence="1" id="KW-1133">Transmembrane helix</keyword>
<feature type="transmembrane region" description="Helical" evidence="1">
    <location>
        <begin position="57"/>
        <end position="80"/>
    </location>
</feature>
<reference evidence="2 3" key="1">
    <citation type="submission" date="2019-04" db="EMBL/GenBank/DDBJ databases">
        <authorList>
            <consortium name="DOE Joint Genome Institute"/>
            <person name="Mondo S."/>
            <person name="Kjaerbolling I."/>
            <person name="Vesth T."/>
            <person name="Frisvad J.C."/>
            <person name="Nybo J.L."/>
            <person name="Theobald S."/>
            <person name="Kildgaard S."/>
            <person name="Isbrandt T."/>
            <person name="Kuo A."/>
            <person name="Sato A."/>
            <person name="Lyhne E.K."/>
            <person name="Kogle M.E."/>
            <person name="Wiebenga A."/>
            <person name="Kun R.S."/>
            <person name="Lubbers R.J."/>
            <person name="Makela M.R."/>
            <person name="Barry K."/>
            <person name="Chovatia M."/>
            <person name="Clum A."/>
            <person name="Daum C."/>
            <person name="Haridas S."/>
            <person name="He G."/>
            <person name="LaButti K."/>
            <person name="Lipzen A."/>
            <person name="Riley R."/>
            <person name="Salamov A."/>
            <person name="Simmons B.A."/>
            <person name="Magnuson J.K."/>
            <person name="Henrissat B."/>
            <person name="Mortensen U.H."/>
            <person name="Larsen T.O."/>
            <person name="Devries R.P."/>
            <person name="Grigoriev I.V."/>
            <person name="Machida M."/>
            <person name="Baker S.E."/>
            <person name="Andersen M.R."/>
            <person name="Cantor M.N."/>
            <person name="Hua S.X."/>
        </authorList>
    </citation>
    <scope>NUCLEOTIDE SEQUENCE [LARGE SCALE GENOMIC DNA]</scope>
    <source>
        <strain evidence="2 3">CBS 117616</strain>
    </source>
</reference>
<accession>A0ABQ6WAA6</accession>
<keyword evidence="1" id="KW-0812">Transmembrane</keyword>